<sequence>MSSRNTLSRRIRYRIEYAAFRPVVGVIMSLSPKTLHRLSGMLAAAWFHLFPGRRRIARINLDIAYGDTKTPEEKNRITKASMRQMLLSALQCVWISRDTNHRVHQLIGMEVEGREYLDQCESGDIGFLVLMAHYGNWEILGLYHGFLNTTQHYAVARRLDNPYLEKFFMDMRTTSGNRILHKDTSLIRIVRALKERGSITVLMDQNGGDDALYVDFFGKKASTARSLAALSYSTGAPILPIFSEPIGKGRYKIIYKPPLKLEKTGDKEADIFRWTQECEKVLEDVIRNHPEAWMWFHRRWKSRPPEERHQPIY</sequence>
<keyword evidence="6 7" id="KW-0012">Acyltransferase</keyword>
<keyword evidence="8" id="KW-1185">Reference proteome</keyword>
<dbReference type="Pfam" id="PF03279">
    <property type="entry name" value="Lip_A_acyltrans"/>
    <property type="match status" value="1"/>
</dbReference>
<reference evidence="7 8" key="1">
    <citation type="submission" date="2022-09" db="EMBL/GenBank/DDBJ databases">
        <authorList>
            <person name="Kop L."/>
        </authorList>
    </citation>
    <scope>NUCLEOTIDE SEQUENCE [LARGE SCALE GENOMIC DNA]</scope>
    <source>
        <strain evidence="7 8">347</strain>
    </source>
</reference>
<comment type="subcellular location">
    <subcellularLocation>
        <location evidence="1">Cell inner membrane</location>
    </subcellularLocation>
</comment>
<keyword evidence="4 7" id="KW-0808">Transferase</keyword>
<evidence type="ECO:0000256" key="5">
    <source>
        <dbReference type="ARBA" id="ARBA00023136"/>
    </source>
</evidence>
<dbReference type="CDD" id="cd07984">
    <property type="entry name" value="LPLAT_LABLAT-like"/>
    <property type="match status" value="1"/>
</dbReference>
<dbReference type="EMBL" id="OX336137">
    <property type="protein sequence ID" value="CAI2717988.1"/>
    <property type="molecule type" value="Genomic_DNA"/>
</dbReference>
<dbReference type="RefSeq" id="WP_282010900.1">
    <property type="nucleotide sequence ID" value="NZ_OX336137.1"/>
</dbReference>
<dbReference type="Proteomes" id="UP001157733">
    <property type="component" value="Chromosome"/>
</dbReference>
<keyword evidence="2" id="KW-1003">Cell membrane</keyword>
<organism evidence="7 8">
    <name type="scientific">Nitrospina watsonii</name>
    <dbReference type="NCBI Taxonomy" id="1323948"/>
    <lineage>
        <taxon>Bacteria</taxon>
        <taxon>Pseudomonadati</taxon>
        <taxon>Nitrospinota/Tectimicrobiota group</taxon>
        <taxon>Nitrospinota</taxon>
        <taxon>Nitrospinia</taxon>
        <taxon>Nitrospinales</taxon>
        <taxon>Nitrospinaceae</taxon>
        <taxon>Nitrospina</taxon>
    </lineage>
</organism>
<dbReference type="PANTHER" id="PTHR30606">
    <property type="entry name" value="LIPID A BIOSYNTHESIS LAUROYL ACYLTRANSFERASE"/>
    <property type="match status" value="1"/>
</dbReference>
<protein>
    <submittedName>
        <fullName evidence="7">Lipid A biosynthesis lauroyl acyltransferase</fullName>
        <ecNumber evidence="7">2.3.1.-</ecNumber>
    </submittedName>
</protein>
<gene>
    <name evidence="7" type="ORF">NSPWAT_1129</name>
</gene>
<dbReference type="GO" id="GO:0016746">
    <property type="term" value="F:acyltransferase activity"/>
    <property type="evidence" value="ECO:0007669"/>
    <property type="project" value="UniProtKB-KW"/>
</dbReference>
<evidence type="ECO:0000256" key="1">
    <source>
        <dbReference type="ARBA" id="ARBA00004533"/>
    </source>
</evidence>
<dbReference type="EC" id="2.3.1.-" evidence="7"/>
<accession>A0ABN8W0L5</accession>
<evidence type="ECO:0000313" key="8">
    <source>
        <dbReference type="Proteomes" id="UP001157733"/>
    </source>
</evidence>
<keyword evidence="5" id="KW-0472">Membrane</keyword>
<evidence type="ECO:0000313" key="7">
    <source>
        <dbReference type="EMBL" id="CAI2717988.1"/>
    </source>
</evidence>
<keyword evidence="3" id="KW-0997">Cell inner membrane</keyword>
<evidence type="ECO:0000256" key="3">
    <source>
        <dbReference type="ARBA" id="ARBA00022519"/>
    </source>
</evidence>
<dbReference type="InterPro" id="IPR004960">
    <property type="entry name" value="LipA_acyltrans"/>
</dbReference>
<proteinExistence type="predicted"/>
<evidence type="ECO:0000256" key="6">
    <source>
        <dbReference type="ARBA" id="ARBA00023315"/>
    </source>
</evidence>
<name>A0ABN8W0L5_9BACT</name>
<evidence type="ECO:0000256" key="4">
    <source>
        <dbReference type="ARBA" id="ARBA00022679"/>
    </source>
</evidence>
<dbReference type="PANTHER" id="PTHR30606:SF10">
    <property type="entry name" value="PHOSPHATIDYLINOSITOL MANNOSIDE ACYLTRANSFERASE"/>
    <property type="match status" value="1"/>
</dbReference>
<dbReference type="PIRSF" id="PIRSF026649">
    <property type="entry name" value="MsbB"/>
    <property type="match status" value="1"/>
</dbReference>
<evidence type="ECO:0000256" key="2">
    <source>
        <dbReference type="ARBA" id="ARBA00022475"/>
    </source>
</evidence>